<keyword evidence="8" id="KW-1185">Reference proteome</keyword>
<feature type="compositionally biased region" description="Low complexity" evidence="6">
    <location>
        <begin position="84"/>
        <end position="99"/>
    </location>
</feature>
<keyword evidence="4" id="KW-1133">Transmembrane helix</keyword>
<sequence length="373" mass="41150">MASSRKLEELREAAKAAGLSRSEEAFVCFDWSASQEWQEYLASLYPTPPLNKLLKWKKKFYKTHQDSSFDVNNTTVDDVLNGTSSASPSPPGSSSSSSYSSYSNAGPPFGRPVGSPPSAAVLRFLSPLTLICLVAGIFKTAMAAAASQRGPGSSLLLSVGLLLRLYCCFGLPPLKLWPLSRLGESMANEGVVYFQQLMQNDAMHGVLFNLLTGLMPPSLPLVASPLLTGALVAGHILREGSALPGFINNIGPLRRFATIMDQKRFQILQLRADLELYFGVFFVVWSLVRMNFSLSDVLLPAYLYWQLQKIRFQTCPYSQASARRMDGMITSLTNHRACPPVLRVVYEKIRAFCVRQVQPPEPSQPRAPSCRIM</sequence>
<dbReference type="PANTHER" id="PTHR12703:SF4">
    <property type="entry name" value="TRANSMEMBRANE PROTEIN 33"/>
    <property type="match status" value="1"/>
</dbReference>
<dbReference type="GO" id="GO:0016020">
    <property type="term" value="C:membrane"/>
    <property type="evidence" value="ECO:0007669"/>
    <property type="project" value="UniProtKB-SubCell"/>
</dbReference>
<dbReference type="VEuPathDB" id="ToxoDB:EBH_0000250"/>
<reference evidence="7" key="1">
    <citation type="submission" date="2013-10" db="EMBL/GenBank/DDBJ databases">
        <title>Genomic analysis of the causative agents of coccidiosis in chickens.</title>
        <authorList>
            <person name="Reid A.J."/>
            <person name="Blake D."/>
            <person name="Billington K."/>
            <person name="Browne H."/>
            <person name="Dunn M."/>
            <person name="Hung S."/>
            <person name="Kawahara F."/>
            <person name="Miranda-Saavedra D."/>
            <person name="Mourier T."/>
            <person name="Nagra H."/>
            <person name="Otto T.D."/>
            <person name="Rawlings N."/>
            <person name="Sanchez A."/>
            <person name="Sanders M."/>
            <person name="Subramaniam C."/>
            <person name="Tay Y."/>
            <person name="Dear P."/>
            <person name="Doerig C."/>
            <person name="Gruber A."/>
            <person name="Parkinson J."/>
            <person name="Shirley M."/>
            <person name="Wan K.L."/>
            <person name="Berriman M."/>
            <person name="Tomley F."/>
            <person name="Pain A."/>
        </authorList>
    </citation>
    <scope>NUCLEOTIDE SEQUENCE [LARGE SCALE GENOMIC DNA]</scope>
    <source>
        <strain evidence="7">Houghton</strain>
    </source>
</reference>
<dbReference type="GO" id="GO:0071786">
    <property type="term" value="P:endoplasmic reticulum tubular network organization"/>
    <property type="evidence" value="ECO:0007669"/>
    <property type="project" value="TreeGrafter"/>
</dbReference>
<accession>U6LPH4</accession>
<comment type="subcellular location">
    <subcellularLocation>
        <location evidence="1">Membrane</location>
        <topology evidence="1">Multi-pass membrane protein</topology>
    </subcellularLocation>
</comment>
<dbReference type="OrthoDB" id="306953at2759"/>
<comment type="similarity">
    <text evidence="2">Belongs to the PER33/POM33 family.</text>
</comment>
<protein>
    <submittedName>
        <fullName evidence="7">Uncharacterized protein</fullName>
    </submittedName>
</protein>
<dbReference type="PANTHER" id="PTHR12703">
    <property type="entry name" value="TRANSMEMBRANE PROTEIN 33"/>
    <property type="match status" value="1"/>
</dbReference>
<dbReference type="EMBL" id="HG711821">
    <property type="protein sequence ID" value="CDJ49700.1"/>
    <property type="molecule type" value="Genomic_DNA"/>
</dbReference>
<evidence type="ECO:0000256" key="2">
    <source>
        <dbReference type="ARBA" id="ARBA00007322"/>
    </source>
</evidence>
<dbReference type="Proteomes" id="UP000030750">
    <property type="component" value="Unassembled WGS sequence"/>
</dbReference>
<evidence type="ECO:0000256" key="1">
    <source>
        <dbReference type="ARBA" id="ARBA00004141"/>
    </source>
</evidence>
<feature type="region of interest" description="Disordered" evidence="6">
    <location>
        <begin position="80"/>
        <end position="99"/>
    </location>
</feature>
<reference evidence="7" key="2">
    <citation type="submission" date="2013-10" db="EMBL/GenBank/DDBJ databases">
        <authorList>
            <person name="Aslett M."/>
        </authorList>
    </citation>
    <scope>NUCLEOTIDE SEQUENCE [LARGE SCALE GENOMIC DNA]</scope>
    <source>
        <strain evidence="7">Houghton</strain>
    </source>
</reference>
<proteinExistence type="inferred from homology"/>
<evidence type="ECO:0000256" key="3">
    <source>
        <dbReference type="ARBA" id="ARBA00022692"/>
    </source>
</evidence>
<evidence type="ECO:0000256" key="6">
    <source>
        <dbReference type="SAM" id="MobiDB-lite"/>
    </source>
</evidence>
<dbReference type="GO" id="GO:0005783">
    <property type="term" value="C:endoplasmic reticulum"/>
    <property type="evidence" value="ECO:0007669"/>
    <property type="project" value="TreeGrafter"/>
</dbReference>
<gene>
    <name evidence="7" type="ORF">EBH_0000250</name>
</gene>
<evidence type="ECO:0000313" key="7">
    <source>
        <dbReference type="EMBL" id="CDJ49700.1"/>
    </source>
</evidence>
<evidence type="ECO:0000256" key="4">
    <source>
        <dbReference type="ARBA" id="ARBA00022989"/>
    </source>
</evidence>
<keyword evidence="3" id="KW-0812">Transmembrane</keyword>
<organism evidence="7 8">
    <name type="scientific">Eimeria brunetti</name>
    <dbReference type="NCBI Taxonomy" id="51314"/>
    <lineage>
        <taxon>Eukaryota</taxon>
        <taxon>Sar</taxon>
        <taxon>Alveolata</taxon>
        <taxon>Apicomplexa</taxon>
        <taxon>Conoidasida</taxon>
        <taxon>Coccidia</taxon>
        <taxon>Eucoccidiorida</taxon>
        <taxon>Eimeriorina</taxon>
        <taxon>Eimeriidae</taxon>
        <taxon>Eimeria</taxon>
    </lineage>
</organism>
<dbReference type="Pfam" id="PF03661">
    <property type="entry name" value="TMEM33_Pom33"/>
    <property type="match status" value="1"/>
</dbReference>
<dbReference type="GO" id="GO:0061024">
    <property type="term" value="P:membrane organization"/>
    <property type="evidence" value="ECO:0007669"/>
    <property type="project" value="TreeGrafter"/>
</dbReference>
<evidence type="ECO:0000256" key="5">
    <source>
        <dbReference type="ARBA" id="ARBA00023136"/>
    </source>
</evidence>
<dbReference type="InterPro" id="IPR005344">
    <property type="entry name" value="TMEM33/Pom33"/>
</dbReference>
<dbReference type="AlphaFoldDB" id="U6LPH4"/>
<name>U6LPH4_9EIME</name>
<evidence type="ECO:0000313" key="8">
    <source>
        <dbReference type="Proteomes" id="UP000030750"/>
    </source>
</evidence>
<keyword evidence="5" id="KW-0472">Membrane</keyword>
<dbReference type="InterPro" id="IPR051645">
    <property type="entry name" value="PER33/POM33_regulator"/>
</dbReference>